<dbReference type="AlphaFoldDB" id="A0AAW9K8I4"/>
<gene>
    <name evidence="1" type="ORF">RAK27_17730</name>
</gene>
<dbReference type="EMBL" id="JAVBVO010000005">
    <property type="protein sequence ID" value="MDZ5760484.1"/>
    <property type="molecule type" value="Genomic_DNA"/>
</dbReference>
<comment type="caution">
    <text evidence="1">The sequence shown here is derived from an EMBL/GenBank/DDBJ whole genome shotgun (WGS) entry which is preliminary data.</text>
</comment>
<proteinExistence type="predicted"/>
<reference evidence="1" key="1">
    <citation type="submission" date="2023-08" db="EMBL/GenBank/DDBJ databases">
        <title>Genomic characterization of piscicolin 126 produced by Carnobacterium maltaromaticum CM22 strain isolated from salmon (Salmo salar).</title>
        <authorList>
            <person name="Gonzalez-Gragera E."/>
            <person name="Garcia-Lopez J.D."/>
            <person name="Teso-Perez C."/>
            <person name="Gimenez-Hernandez I."/>
            <person name="Peralta-Sanchez J.M."/>
            <person name="Valdivia E."/>
            <person name="Montalban-Lopez M."/>
            <person name="Martin-Platero A.M."/>
            <person name="Banos A."/>
            <person name="Martinez-Bueno M."/>
        </authorList>
    </citation>
    <scope>NUCLEOTIDE SEQUENCE</scope>
    <source>
        <strain evidence="1">CM22</strain>
    </source>
</reference>
<evidence type="ECO:0000313" key="1">
    <source>
        <dbReference type="EMBL" id="MDZ5760484.1"/>
    </source>
</evidence>
<organism evidence="1 2">
    <name type="scientific">Carnobacterium maltaromaticum</name>
    <name type="common">Carnobacterium piscicola</name>
    <dbReference type="NCBI Taxonomy" id="2751"/>
    <lineage>
        <taxon>Bacteria</taxon>
        <taxon>Bacillati</taxon>
        <taxon>Bacillota</taxon>
        <taxon>Bacilli</taxon>
        <taxon>Lactobacillales</taxon>
        <taxon>Carnobacteriaceae</taxon>
        <taxon>Carnobacterium</taxon>
    </lineage>
</organism>
<evidence type="ECO:0000313" key="2">
    <source>
        <dbReference type="Proteomes" id="UP001290462"/>
    </source>
</evidence>
<sequence>MESKVNPIYFENREEWRHWLLTNADKCPEIWFLFPLKASHKSGVSYNDAVEEALCFGWIDSTVRSFNEEFKVQRFSRRNPKSTYSQANKERLHWLMANQLIHPTILDEVSKVLSEIFVFPEDILCLLKEDQEVWENYQTFSDPYKRIRIAYIDAARKRPDEFHKRLNNFIRKTKQGSQIKGYGGIDKYY</sequence>
<dbReference type="RefSeq" id="WP_057000372.1">
    <property type="nucleotide sequence ID" value="NZ_CBCPHU010000002.1"/>
</dbReference>
<dbReference type="Proteomes" id="UP001290462">
    <property type="component" value="Unassembled WGS sequence"/>
</dbReference>
<dbReference type="Pfam" id="PF13376">
    <property type="entry name" value="OmdA"/>
    <property type="match status" value="1"/>
</dbReference>
<name>A0AAW9K8I4_CARML</name>
<accession>A0AAW9K8I4</accession>
<protein>
    <submittedName>
        <fullName evidence="1">YdeI/OmpD-associated family protein</fullName>
    </submittedName>
</protein>